<feature type="transmembrane region" description="Helical" evidence="1">
    <location>
        <begin position="98"/>
        <end position="122"/>
    </location>
</feature>
<evidence type="ECO:0000256" key="1">
    <source>
        <dbReference type="SAM" id="Phobius"/>
    </source>
</evidence>
<reference evidence="2 3" key="1">
    <citation type="submission" date="2018-10" db="EMBL/GenBank/DDBJ databases">
        <title>Phylogenomics of Brevibacillus.</title>
        <authorList>
            <person name="Dunlap C."/>
        </authorList>
    </citation>
    <scope>NUCLEOTIDE SEQUENCE [LARGE SCALE GENOMIC DNA]</scope>
    <source>
        <strain evidence="2 3">JCM 12215</strain>
    </source>
</reference>
<evidence type="ECO:0000313" key="3">
    <source>
        <dbReference type="Proteomes" id="UP000282028"/>
    </source>
</evidence>
<dbReference type="Pfam" id="PF09991">
    <property type="entry name" value="DUF2232"/>
    <property type="match status" value="1"/>
</dbReference>
<feature type="transmembrane region" description="Helical" evidence="1">
    <location>
        <begin position="203"/>
        <end position="221"/>
    </location>
</feature>
<feature type="transmembrane region" description="Helical" evidence="1">
    <location>
        <begin position="264"/>
        <end position="285"/>
    </location>
</feature>
<dbReference type="RefSeq" id="WP_122909520.1">
    <property type="nucleotide sequence ID" value="NZ_CBCSBE010000028.1"/>
</dbReference>
<keyword evidence="1" id="KW-1133">Transmembrane helix</keyword>
<dbReference type="AlphaFoldDB" id="A0A3M8CBB3"/>
<dbReference type="PANTHER" id="PTHR41324:SF1">
    <property type="entry name" value="DUF2232 DOMAIN-CONTAINING PROTEIN"/>
    <property type="match status" value="1"/>
</dbReference>
<comment type="caution">
    <text evidence="2">The sequence shown here is derived from an EMBL/GenBank/DDBJ whole genome shotgun (WGS) entry which is preliminary data.</text>
</comment>
<feature type="transmembrane region" description="Helical" evidence="1">
    <location>
        <begin position="156"/>
        <end position="177"/>
    </location>
</feature>
<dbReference type="OrthoDB" id="2987886at2"/>
<feature type="transmembrane region" description="Helical" evidence="1">
    <location>
        <begin position="57"/>
        <end position="86"/>
    </location>
</feature>
<keyword evidence="1" id="KW-0472">Membrane</keyword>
<dbReference type="EMBL" id="RHHR01000022">
    <property type="protein sequence ID" value="RNB72773.1"/>
    <property type="molecule type" value="Genomic_DNA"/>
</dbReference>
<name>A0A3M8CBB3_9BACL</name>
<organism evidence="2 3">
    <name type="scientific">Brevibacillus invocatus</name>
    <dbReference type="NCBI Taxonomy" id="173959"/>
    <lineage>
        <taxon>Bacteria</taxon>
        <taxon>Bacillati</taxon>
        <taxon>Bacillota</taxon>
        <taxon>Bacilli</taxon>
        <taxon>Bacillales</taxon>
        <taxon>Paenibacillaceae</taxon>
        <taxon>Brevibacillus</taxon>
    </lineage>
</organism>
<dbReference type="Proteomes" id="UP000282028">
    <property type="component" value="Unassembled WGS sequence"/>
</dbReference>
<keyword evidence="3" id="KW-1185">Reference proteome</keyword>
<keyword evidence="1" id="KW-0812">Transmembrane</keyword>
<feature type="transmembrane region" description="Helical" evidence="1">
    <location>
        <begin position="233"/>
        <end position="252"/>
    </location>
</feature>
<gene>
    <name evidence="2" type="ORF">EDM52_13555</name>
</gene>
<proteinExistence type="predicted"/>
<dbReference type="PANTHER" id="PTHR41324">
    <property type="entry name" value="MEMBRANE PROTEIN-RELATED"/>
    <property type="match status" value="1"/>
</dbReference>
<sequence length="302" mass="33621">MPSKTKHLAENALMLGIALVFLFLSTYTILGIVTVFFLPLPFLLLGLRRSVSNMVWISIAFTLLGSIVNGVASATIALLSAFLGAVMGIMYSKKGKALPALTAGAAVVFLGYVLMLAVLTFVMNVDIKELIKQADQLRPQFVSEKEYAQAMELAKMVLPAFFVISSFVQSFITHGLARLLGKRLGRPVPALPPIRQWNFPRSLLYYYFIAMISILVFGNGLKDTFWESAVYNLKMILDVIFILQGLSFCLFAADLYGWKRMTPVLIVSLFIFPFLSTILSLIGIFDLGIRLREKLETRVKRG</sequence>
<protein>
    <submittedName>
        <fullName evidence="2">DUF2232 domain-containing protein</fullName>
    </submittedName>
</protein>
<feature type="transmembrane region" description="Helical" evidence="1">
    <location>
        <begin position="12"/>
        <end position="37"/>
    </location>
</feature>
<accession>A0A3M8CBB3</accession>
<evidence type="ECO:0000313" key="2">
    <source>
        <dbReference type="EMBL" id="RNB72773.1"/>
    </source>
</evidence>
<dbReference type="InterPro" id="IPR018710">
    <property type="entry name" value="DUF2232"/>
</dbReference>